<dbReference type="Pfam" id="PF03874">
    <property type="entry name" value="RNA_pol_Rpb4"/>
    <property type="match status" value="1"/>
</dbReference>
<accession>A0A383WIJ4</accession>
<dbReference type="GO" id="GO:0006352">
    <property type="term" value="P:DNA-templated transcription initiation"/>
    <property type="evidence" value="ECO:0007669"/>
    <property type="project" value="InterPro"/>
</dbReference>
<evidence type="ECO:0000256" key="3">
    <source>
        <dbReference type="ARBA" id="ARBA00025724"/>
    </source>
</evidence>
<keyword evidence="2" id="KW-0539">Nucleus</keyword>
<comment type="subcellular location">
    <subcellularLocation>
        <location evidence="1">Nucleus</location>
    </subcellularLocation>
</comment>
<evidence type="ECO:0000256" key="2">
    <source>
        <dbReference type="ARBA" id="ARBA00023242"/>
    </source>
</evidence>
<dbReference type="InterPro" id="IPR005574">
    <property type="entry name" value="Rpb4/RPC9"/>
</dbReference>
<dbReference type="EMBL" id="FNXT01001270">
    <property type="protein sequence ID" value="SZX76969.1"/>
    <property type="molecule type" value="Genomic_DNA"/>
</dbReference>
<dbReference type="Proteomes" id="UP000256970">
    <property type="component" value="Unassembled WGS sequence"/>
</dbReference>
<sequence length="143" mass="16090">MADERPHKAFPDGEFNAAELRDLGQCNALSNQEAKIVLKRFMDSSSAASKTWVAPPLAQKAMDYLEKVEAKTDTSHSRTVEQLRDTVTRAQVDEFEMALLANLTPETVDEALSIVPSLKDRFEENKEQLQDVLNEIVTLKQLQ</sequence>
<organism evidence="4 5">
    <name type="scientific">Tetradesmus obliquus</name>
    <name type="common">Green alga</name>
    <name type="synonym">Acutodesmus obliquus</name>
    <dbReference type="NCBI Taxonomy" id="3088"/>
    <lineage>
        <taxon>Eukaryota</taxon>
        <taxon>Viridiplantae</taxon>
        <taxon>Chlorophyta</taxon>
        <taxon>core chlorophytes</taxon>
        <taxon>Chlorophyceae</taxon>
        <taxon>CS clade</taxon>
        <taxon>Sphaeropleales</taxon>
        <taxon>Scenedesmaceae</taxon>
        <taxon>Tetradesmus</taxon>
    </lineage>
</organism>
<dbReference type="SMART" id="SM00657">
    <property type="entry name" value="RPOL4c"/>
    <property type="match status" value="1"/>
</dbReference>
<evidence type="ECO:0000313" key="4">
    <source>
        <dbReference type="EMBL" id="SZX76969.1"/>
    </source>
</evidence>
<dbReference type="InterPro" id="IPR010997">
    <property type="entry name" value="HRDC-like_sf"/>
</dbReference>
<comment type="similarity">
    <text evidence="3">Belongs to the eukaryotic RPB4 RNA polymerase subunit family.</text>
</comment>
<evidence type="ECO:0000313" key="5">
    <source>
        <dbReference type="Proteomes" id="UP000256970"/>
    </source>
</evidence>
<dbReference type="GO" id="GO:0005634">
    <property type="term" value="C:nucleus"/>
    <property type="evidence" value="ECO:0007669"/>
    <property type="project" value="UniProtKB-SubCell"/>
</dbReference>
<dbReference type="PANTHER" id="PTHR21297">
    <property type="entry name" value="DNA-DIRECTED RNA POLYMERASE II"/>
    <property type="match status" value="1"/>
</dbReference>
<dbReference type="GO" id="GO:0030880">
    <property type="term" value="C:RNA polymerase complex"/>
    <property type="evidence" value="ECO:0007669"/>
    <property type="project" value="InterPro"/>
</dbReference>
<keyword evidence="5" id="KW-1185">Reference proteome</keyword>
<gene>
    <name evidence="4" type="ORF">BQ4739_LOCUS17330</name>
</gene>
<evidence type="ECO:0000256" key="1">
    <source>
        <dbReference type="ARBA" id="ARBA00004123"/>
    </source>
</evidence>
<dbReference type="OrthoDB" id="2186918at2759"/>
<dbReference type="AlphaFoldDB" id="A0A383WIJ4"/>
<dbReference type="SUPFAM" id="SSF47819">
    <property type="entry name" value="HRDC-like"/>
    <property type="match status" value="1"/>
</dbReference>
<proteinExistence type="inferred from homology"/>
<reference evidence="4 5" key="1">
    <citation type="submission" date="2016-10" db="EMBL/GenBank/DDBJ databases">
        <authorList>
            <person name="Cai Z."/>
        </authorList>
    </citation>
    <scope>NUCLEOTIDE SEQUENCE [LARGE SCALE GENOMIC DNA]</scope>
</reference>
<protein>
    <submittedName>
        <fullName evidence="4">Uncharacterized protein</fullName>
    </submittedName>
</protein>
<dbReference type="GO" id="GO:0000166">
    <property type="term" value="F:nucleotide binding"/>
    <property type="evidence" value="ECO:0007669"/>
    <property type="project" value="InterPro"/>
</dbReference>
<name>A0A383WIJ4_TETOB</name>
<dbReference type="InterPro" id="IPR038324">
    <property type="entry name" value="Rpb4/RPC9_sf"/>
</dbReference>
<dbReference type="Gene3D" id="1.20.1250.40">
    <property type="match status" value="1"/>
</dbReference>
<dbReference type="InterPro" id="IPR006590">
    <property type="entry name" value="RNA_pol_Rpb4/RPC9_core"/>
</dbReference>
<dbReference type="InterPro" id="IPR045222">
    <property type="entry name" value="Rpb4-like"/>
</dbReference>
<dbReference type="STRING" id="3088.A0A383WIJ4"/>